<evidence type="ECO:0000313" key="1">
    <source>
        <dbReference type="EMBL" id="TCL49205.1"/>
    </source>
</evidence>
<sequence>MKGLAILFNEDHTITVIEDVEKEELDSLCKDEKTAVFWREEDIDWDYGY</sequence>
<protein>
    <submittedName>
        <fullName evidence="1">Uncharacterized protein</fullName>
    </submittedName>
</protein>
<dbReference type="AlphaFoldDB" id="A0A4V2QA76"/>
<name>A0A4V2QA76_9BACL</name>
<proteinExistence type="predicted"/>
<dbReference type="RefSeq" id="WP_165871752.1">
    <property type="nucleotide sequence ID" value="NZ_BSVG01000003.1"/>
</dbReference>
<gene>
    <name evidence="1" type="ORF">EDD69_10725</name>
</gene>
<dbReference type="EMBL" id="SLUL01000007">
    <property type="protein sequence ID" value="TCL49205.1"/>
    <property type="molecule type" value="Genomic_DNA"/>
</dbReference>
<dbReference type="Proteomes" id="UP000295658">
    <property type="component" value="Unassembled WGS sequence"/>
</dbReference>
<comment type="caution">
    <text evidence="1">The sequence shown here is derived from an EMBL/GenBank/DDBJ whole genome shotgun (WGS) entry which is preliminary data.</text>
</comment>
<accession>A0A4V2QA76</accession>
<evidence type="ECO:0000313" key="2">
    <source>
        <dbReference type="Proteomes" id="UP000295658"/>
    </source>
</evidence>
<keyword evidence="2" id="KW-1185">Reference proteome</keyword>
<reference evidence="1 2" key="1">
    <citation type="submission" date="2019-03" db="EMBL/GenBank/DDBJ databases">
        <title>Genomic Encyclopedia of Type Strains, Phase IV (KMG-IV): sequencing the most valuable type-strain genomes for metagenomic binning, comparative biology and taxonomic classification.</title>
        <authorList>
            <person name="Goeker M."/>
        </authorList>
    </citation>
    <scope>NUCLEOTIDE SEQUENCE [LARGE SCALE GENOMIC DNA]</scope>
    <source>
        <strain evidence="1 2">DSM 24979</strain>
    </source>
</reference>
<organism evidence="1 2">
    <name type="scientific">Thermolongibacillus altinsuensis</name>
    <dbReference type="NCBI Taxonomy" id="575256"/>
    <lineage>
        <taxon>Bacteria</taxon>
        <taxon>Bacillati</taxon>
        <taxon>Bacillota</taxon>
        <taxon>Bacilli</taxon>
        <taxon>Bacillales</taxon>
        <taxon>Anoxybacillaceae</taxon>
        <taxon>Thermolongibacillus</taxon>
    </lineage>
</organism>